<dbReference type="Gene3D" id="1.20.120.530">
    <property type="entry name" value="GntR ligand-binding domain-like"/>
    <property type="match status" value="1"/>
</dbReference>
<dbReference type="InterPro" id="IPR036390">
    <property type="entry name" value="WH_DNA-bd_sf"/>
</dbReference>
<proteinExistence type="predicted"/>
<dbReference type="Proteomes" id="UP000004358">
    <property type="component" value="Unassembled WGS sequence"/>
</dbReference>
<dbReference type="PANTHER" id="PTHR43537:SF5">
    <property type="entry name" value="UXU OPERON TRANSCRIPTIONAL REGULATOR"/>
    <property type="match status" value="1"/>
</dbReference>
<dbReference type="Pfam" id="PF00392">
    <property type="entry name" value="GntR"/>
    <property type="match status" value="1"/>
</dbReference>
<comment type="caution">
    <text evidence="5">The sequence shown here is derived from an EMBL/GenBank/DDBJ whole genome shotgun (WGS) entry which is preliminary data.</text>
</comment>
<dbReference type="EMBL" id="AANZ01000020">
    <property type="protein sequence ID" value="EAQ78568.1"/>
    <property type="molecule type" value="Genomic_DNA"/>
</dbReference>
<dbReference type="SUPFAM" id="SSF46785">
    <property type="entry name" value="Winged helix' DNA-binding domain"/>
    <property type="match status" value="1"/>
</dbReference>
<dbReference type="SMART" id="SM00895">
    <property type="entry name" value="FCD"/>
    <property type="match status" value="1"/>
</dbReference>
<dbReference type="InterPro" id="IPR036388">
    <property type="entry name" value="WH-like_DNA-bd_sf"/>
</dbReference>
<keyword evidence="3" id="KW-0804">Transcription</keyword>
<sequence>MWDNEVYDKLSDLIFSGEFETGSNLIERNLATRLGVSRVPVRETLTKLVAQGSLEGGRKGEGVRMRRYSADEIRQLYDYRATIEGGIARAAALSASLADVLRLSIICDEMEATLEEDKSGRWGSLDRRFHEALAESCRNDRYDRALKSLLHECFYVFYVLSRKRSRSELSVEDLKSHQRLALADHRALVKFIETHQPDEAESQARLHILRSADRVIRAAIETDLGE</sequence>
<reference evidence="5 6" key="1">
    <citation type="submission" date="2006-02" db="EMBL/GenBank/DDBJ databases">
        <authorList>
            <person name="Amann R."/>
            <person name="Ferriera S."/>
            <person name="Johnson J."/>
            <person name="Kravitz S."/>
            <person name="Halpern A."/>
            <person name="Remington K."/>
            <person name="Beeson K."/>
            <person name="Tran B."/>
            <person name="Rogers Y.-H."/>
            <person name="Friedman R."/>
            <person name="Venter J.C."/>
        </authorList>
    </citation>
    <scope>NUCLEOTIDE SEQUENCE [LARGE SCALE GENOMIC DNA]</scope>
    <source>
        <strain evidence="5 6">DSM 3645</strain>
    </source>
</reference>
<dbReference type="PANTHER" id="PTHR43537">
    <property type="entry name" value="TRANSCRIPTIONAL REGULATOR, GNTR FAMILY"/>
    <property type="match status" value="1"/>
</dbReference>
<dbReference type="PROSITE" id="PS50949">
    <property type="entry name" value="HTH_GNTR"/>
    <property type="match status" value="1"/>
</dbReference>
<keyword evidence="2" id="KW-0238">DNA-binding</keyword>
<dbReference type="GO" id="GO:0003700">
    <property type="term" value="F:DNA-binding transcription factor activity"/>
    <property type="evidence" value="ECO:0007669"/>
    <property type="project" value="InterPro"/>
</dbReference>
<dbReference type="eggNOG" id="COG1802">
    <property type="taxonomic scope" value="Bacteria"/>
</dbReference>
<accession>A3ZY92</accession>
<dbReference type="RefSeq" id="WP_002653261.1">
    <property type="nucleotide sequence ID" value="NZ_CH672376.1"/>
</dbReference>
<dbReference type="InterPro" id="IPR011711">
    <property type="entry name" value="GntR_C"/>
</dbReference>
<dbReference type="InterPro" id="IPR008920">
    <property type="entry name" value="TF_FadR/GntR_C"/>
</dbReference>
<evidence type="ECO:0000313" key="5">
    <source>
        <dbReference type="EMBL" id="EAQ78568.1"/>
    </source>
</evidence>
<organism evidence="5 6">
    <name type="scientific">Blastopirellula marina DSM 3645</name>
    <dbReference type="NCBI Taxonomy" id="314230"/>
    <lineage>
        <taxon>Bacteria</taxon>
        <taxon>Pseudomonadati</taxon>
        <taxon>Planctomycetota</taxon>
        <taxon>Planctomycetia</taxon>
        <taxon>Pirellulales</taxon>
        <taxon>Pirellulaceae</taxon>
        <taxon>Blastopirellula</taxon>
    </lineage>
</organism>
<dbReference type="HOGENOM" id="CLU_017584_5_5_0"/>
<gene>
    <name evidence="5" type="ORF">DSM3645_26834</name>
</gene>
<dbReference type="AlphaFoldDB" id="A3ZY92"/>
<dbReference type="SUPFAM" id="SSF48008">
    <property type="entry name" value="GntR ligand-binding domain-like"/>
    <property type="match status" value="1"/>
</dbReference>
<keyword evidence="1" id="KW-0805">Transcription regulation</keyword>
<dbReference type="Gene3D" id="1.10.10.10">
    <property type="entry name" value="Winged helix-like DNA-binding domain superfamily/Winged helix DNA-binding domain"/>
    <property type="match status" value="1"/>
</dbReference>
<dbReference type="OrthoDB" id="9781630at2"/>
<dbReference type="InterPro" id="IPR000524">
    <property type="entry name" value="Tscrpt_reg_HTH_GntR"/>
</dbReference>
<dbReference type="SMART" id="SM00345">
    <property type="entry name" value="HTH_GNTR"/>
    <property type="match status" value="1"/>
</dbReference>
<evidence type="ECO:0000256" key="3">
    <source>
        <dbReference type="ARBA" id="ARBA00023163"/>
    </source>
</evidence>
<feature type="domain" description="HTH gntR-type" evidence="4">
    <location>
        <begin position="1"/>
        <end position="68"/>
    </location>
</feature>
<dbReference type="STRING" id="314230.DSM3645_26834"/>
<evidence type="ECO:0000313" key="6">
    <source>
        <dbReference type="Proteomes" id="UP000004358"/>
    </source>
</evidence>
<name>A3ZY92_9BACT</name>
<evidence type="ECO:0000256" key="1">
    <source>
        <dbReference type="ARBA" id="ARBA00023015"/>
    </source>
</evidence>
<dbReference type="GO" id="GO:0003677">
    <property type="term" value="F:DNA binding"/>
    <property type="evidence" value="ECO:0007669"/>
    <property type="project" value="UniProtKB-KW"/>
</dbReference>
<dbReference type="Pfam" id="PF07729">
    <property type="entry name" value="FCD"/>
    <property type="match status" value="1"/>
</dbReference>
<evidence type="ECO:0000256" key="2">
    <source>
        <dbReference type="ARBA" id="ARBA00023125"/>
    </source>
</evidence>
<evidence type="ECO:0000259" key="4">
    <source>
        <dbReference type="PROSITE" id="PS50949"/>
    </source>
</evidence>
<protein>
    <submittedName>
        <fullName evidence="5">Transcriptional regulator, GntR family protein</fullName>
    </submittedName>
</protein>